<organism evidence="7 8">
    <name type="scientific">Persicobacter psychrovividus</name>
    <dbReference type="NCBI Taxonomy" id="387638"/>
    <lineage>
        <taxon>Bacteria</taxon>
        <taxon>Pseudomonadati</taxon>
        <taxon>Bacteroidota</taxon>
        <taxon>Cytophagia</taxon>
        <taxon>Cytophagales</taxon>
        <taxon>Persicobacteraceae</taxon>
        <taxon>Persicobacter</taxon>
    </lineage>
</organism>
<evidence type="ECO:0000256" key="1">
    <source>
        <dbReference type="ARBA" id="ARBA00004141"/>
    </source>
</evidence>
<sequence>MDILEKVGSEKVGVKPKDGKFRYRILALLFMATTINYMDRSIMGVLAPTLEGIFQWTKMDYASINIAFKAAYALGMLSMGTLIDKLGTRIGYTISIAIWSVFGMAHALLRPAFGLIGFMAARFGLGFGEAGNFPAAVKTVAEWFPKKDRAFATGIFNAGSNVGAFLAPIVVAAILSYGGTDAWPMTFLVTGIFSAIWVILWLKFYKKPADHPSVSETELAYIQQDAEEAEEEVAVPIPLSKIASKRQTLAFTVGKLTDGVWYFFMFWSGMFFHDKFGMSIKELGAAYAVMYLIADFGSIGGGYLSKFFLERNWSLNNARKVSLLICALCIAPVCMATITDSAIIAACLIALASGGHQAWSCNLFTVASDLLPKQSVASAVGFGGMFGAVSGMIIDLLLGTYLDAMGNDAYFWMFLVAGMFYLIILAIMHLIVPDYKPLTQEEI</sequence>
<dbReference type="CDD" id="cd17319">
    <property type="entry name" value="MFS_ExuT_GudP_like"/>
    <property type="match status" value="1"/>
</dbReference>
<keyword evidence="4 5" id="KW-0472">Membrane</keyword>
<dbReference type="PANTHER" id="PTHR11662:SF285">
    <property type="entry name" value="HEXURONATE TRANSPORTER"/>
    <property type="match status" value="1"/>
</dbReference>
<dbReference type="SUPFAM" id="SSF103473">
    <property type="entry name" value="MFS general substrate transporter"/>
    <property type="match status" value="1"/>
</dbReference>
<evidence type="ECO:0000313" key="8">
    <source>
        <dbReference type="Proteomes" id="UP001354989"/>
    </source>
</evidence>
<name>A0ABN6LDD5_9BACT</name>
<evidence type="ECO:0000256" key="4">
    <source>
        <dbReference type="ARBA" id="ARBA00023136"/>
    </source>
</evidence>
<evidence type="ECO:0000256" key="5">
    <source>
        <dbReference type="SAM" id="Phobius"/>
    </source>
</evidence>
<feature type="transmembrane region" description="Helical" evidence="5">
    <location>
        <begin position="90"/>
        <end position="109"/>
    </location>
</feature>
<feature type="transmembrane region" description="Helical" evidence="5">
    <location>
        <begin position="284"/>
        <end position="309"/>
    </location>
</feature>
<dbReference type="Pfam" id="PF07690">
    <property type="entry name" value="MFS_1"/>
    <property type="match status" value="1"/>
</dbReference>
<evidence type="ECO:0000313" key="7">
    <source>
        <dbReference type="EMBL" id="BDD01211.1"/>
    </source>
</evidence>
<dbReference type="Proteomes" id="UP001354989">
    <property type="component" value="Plasmid pPP2"/>
</dbReference>
<dbReference type="RefSeq" id="WP_338398794.1">
    <property type="nucleotide sequence ID" value="NZ_AP025294.1"/>
</dbReference>
<reference evidence="7 8" key="1">
    <citation type="submission" date="2021-12" db="EMBL/GenBank/DDBJ databases">
        <title>Genome sequencing of bacteria with rrn-lacking chromosome and rrn-plasmid.</title>
        <authorList>
            <person name="Anda M."/>
            <person name="Iwasaki W."/>
        </authorList>
    </citation>
    <scope>NUCLEOTIDE SEQUENCE [LARGE SCALE GENOMIC DNA]</scope>
    <source>
        <strain evidence="7 8">NBRC 101262</strain>
        <plasmid evidence="7 8">pPP2</plasmid>
    </source>
</reference>
<feature type="domain" description="Major facilitator superfamily (MFS) profile" evidence="6">
    <location>
        <begin position="25"/>
        <end position="436"/>
    </location>
</feature>
<feature type="transmembrane region" description="Helical" evidence="5">
    <location>
        <begin position="66"/>
        <end position="83"/>
    </location>
</feature>
<keyword evidence="3 5" id="KW-1133">Transmembrane helix</keyword>
<dbReference type="EMBL" id="AP025294">
    <property type="protein sequence ID" value="BDD01211.1"/>
    <property type="molecule type" value="Genomic_DNA"/>
</dbReference>
<dbReference type="PANTHER" id="PTHR11662">
    <property type="entry name" value="SOLUTE CARRIER FAMILY 17"/>
    <property type="match status" value="1"/>
</dbReference>
<proteinExistence type="predicted"/>
<comment type="subcellular location">
    <subcellularLocation>
        <location evidence="1">Membrane</location>
        <topology evidence="1">Multi-pass membrane protein</topology>
    </subcellularLocation>
</comment>
<dbReference type="InterPro" id="IPR050382">
    <property type="entry name" value="MFS_Na/Anion_cotransporter"/>
</dbReference>
<evidence type="ECO:0000259" key="6">
    <source>
        <dbReference type="PROSITE" id="PS50850"/>
    </source>
</evidence>
<dbReference type="InterPro" id="IPR036259">
    <property type="entry name" value="MFS_trans_sf"/>
</dbReference>
<geneLocation type="plasmid" evidence="7 8">
    <name>pPP2</name>
</geneLocation>
<dbReference type="InterPro" id="IPR011701">
    <property type="entry name" value="MFS"/>
</dbReference>
<feature type="transmembrane region" description="Helical" evidence="5">
    <location>
        <begin position="321"/>
        <end position="354"/>
    </location>
</feature>
<keyword evidence="8" id="KW-1185">Reference proteome</keyword>
<feature type="transmembrane region" description="Helical" evidence="5">
    <location>
        <begin position="410"/>
        <end position="432"/>
    </location>
</feature>
<keyword evidence="2 5" id="KW-0812">Transmembrane</keyword>
<feature type="transmembrane region" description="Helical" evidence="5">
    <location>
        <begin position="21"/>
        <end position="38"/>
    </location>
</feature>
<feature type="transmembrane region" description="Helical" evidence="5">
    <location>
        <begin position="183"/>
        <end position="202"/>
    </location>
</feature>
<feature type="transmembrane region" description="Helical" evidence="5">
    <location>
        <begin position="249"/>
        <end position="272"/>
    </location>
</feature>
<gene>
    <name evidence="7" type="primary">exuT_3</name>
    <name evidence="7" type="ORF">PEPS_34910</name>
</gene>
<evidence type="ECO:0000256" key="2">
    <source>
        <dbReference type="ARBA" id="ARBA00022692"/>
    </source>
</evidence>
<feature type="transmembrane region" description="Helical" evidence="5">
    <location>
        <begin position="374"/>
        <end position="398"/>
    </location>
</feature>
<evidence type="ECO:0000256" key="3">
    <source>
        <dbReference type="ARBA" id="ARBA00022989"/>
    </source>
</evidence>
<dbReference type="Gene3D" id="1.20.1250.20">
    <property type="entry name" value="MFS general substrate transporter like domains"/>
    <property type="match status" value="2"/>
</dbReference>
<feature type="transmembrane region" description="Helical" evidence="5">
    <location>
        <begin position="115"/>
        <end position="137"/>
    </location>
</feature>
<dbReference type="InterPro" id="IPR020846">
    <property type="entry name" value="MFS_dom"/>
</dbReference>
<keyword evidence="7" id="KW-0614">Plasmid</keyword>
<protein>
    <submittedName>
        <fullName evidence="7">Hexuronate transporter</fullName>
    </submittedName>
</protein>
<feature type="transmembrane region" description="Helical" evidence="5">
    <location>
        <begin position="158"/>
        <end position="177"/>
    </location>
</feature>
<dbReference type="PROSITE" id="PS50850">
    <property type="entry name" value="MFS"/>
    <property type="match status" value="1"/>
</dbReference>
<accession>A0ABN6LDD5</accession>